<protein>
    <submittedName>
        <fullName evidence="4">Glycosyl transferase family 2</fullName>
    </submittedName>
</protein>
<dbReference type="PANTHER" id="PTHR43584">
    <property type="entry name" value="NUCLEOTIDYL TRANSFERASE"/>
    <property type="match status" value="1"/>
</dbReference>
<sequence length="247" mass="28419">MLNIVVPMAGLGKRFADKGYTFPKPLIEIKGRPMIEWVVRNLTPACEHRFIFVCRREHYDHYNLHGLLRLVTPNCEIIVIDSPTEGAACTVLLTRDYIDNDDPLMIANSDQYIDGDINHFVNDALQNGKDGHIMIFKATHPKWSFAKVDQNGNVTEVAEKNPISDNATVGIYYYRAGKFFVEGAESMIRKNIRCNNEFYVCPVYNEMILNDKTIGVHLIQRDKMYGWGTPEDLDYFLQTDRYKTLTL</sequence>
<evidence type="ECO:0000256" key="2">
    <source>
        <dbReference type="ARBA" id="ARBA00022695"/>
    </source>
</evidence>
<dbReference type="CDD" id="cd04183">
    <property type="entry name" value="GT2_BcE_like"/>
    <property type="match status" value="1"/>
</dbReference>
<dbReference type="InterPro" id="IPR050065">
    <property type="entry name" value="GlmU-like"/>
</dbReference>
<dbReference type="SUPFAM" id="SSF53448">
    <property type="entry name" value="Nucleotide-diphospho-sugar transferases"/>
    <property type="match status" value="1"/>
</dbReference>
<name>A0A1F7VFM7_9BACT</name>
<evidence type="ECO:0000256" key="1">
    <source>
        <dbReference type="ARBA" id="ARBA00022679"/>
    </source>
</evidence>
<dbReference type="InterPro" id="IPR005835">
    <property type="entry name" value="NTP_transferase_dom"/>
</dbReference>
<dbReference type="PIRSF" id="PIRSF028162">
    <property type="entry name" value="BcbE_prd"/>
    <property type="match status" value="1"/>
</dbReference>
<organism evidence="4 5">
    <name type="scientific">Candidatus Uhrbacteria bacterium RIFCSPLOWO2_02_FULL_51_9</name>
    <dbReference type="NCBI Taxonomy" id="1802410"/>
    <lineage>
        <taxon>Bacteria</taxon>
        <taxon>Candidatus Uhriibacteriota</taxon>
    </lineage>
</organism>
<dbReference type="STRING" id="1802410.A3H75_02945"/>
<keyword evidence="2" id="KW-0548">Nucleotidyltransferase</keyword>
<dbReference type="Gene3D" id="3.90.550.10">
    <property type="entry name" value="Spore Coat Polysaccharide Biosynthesis Protein SpsA, Chain A"/>
    <property type="match status" value="1"/>
</dbReference>
<proteinExistence type="predicted"/>
<dbReference type="PANTHER" id="PTHR43584:SF8">
    <property type="entry name" value="N-ACETYLMURAMATE ALPHA-1-PHOSPHATE URIDYLYLTRANSFERASE"/>
    <property type="match status" value="1"/>
</dbReference>
<dbReference type="GO" id="GO:0016779">
    <property type="term" value="F:nucleotidyltransferase activity"/>
    <property type="evidence" value="ECO:0007669"/>
    <property type="project" value="UniProtKB-KW"/>
</dbReference>
<comment type="caution">
    <text evidence="4">The sequence shown here is derived from an EMBL/GenBank/DDBJ whole genome shotgun (WGS) entry which is preliminary data.</text>
</comment>
<dbReference type="EMBL" id="MGES01000011">
    <property type="protein sequence ID" value="OGL89243.1"/>
    <property type="molecule type" value="Genomic_DNA"/>
</dbReference>
<reference evidence="4 5" key="1">
    <citation type="journal article" date="2016" name="Nat. Commun.">
        <title>Thousands of microbial genomes shed light on interconnected biogeochemical processes in an aquifer system.</title>
        <authorList>
            <person name="Anantharaman K."/>
            <person name="Brown C.T."/>
            <person name="Hug L.A."/>
            <person name="Sharon I."/>
            <person name="Castelle C.J."/>
            <person name="Probst A.J."/>
            <person name="Thomas B.C."/>
            <person name="Singh A."/>
            <person name="Wilkins M.J."/>
            <person name="Karaoz U."/>
            <person name="Brodie E.L."/>
            <person name="Williams K.H."/>
            <person name="Hubbard S.S."/>
            <person name="Banfield J.F."/>
        </authorList>
    </citation>
    <scope>NUCLEOTIDE SEQUENCE [LARGE SCALE GENOMIC DNA]</scope>
</reference>
<accession>A0A1F7VFM7</accession>
<evidence type="ECO:0000313" key="4">
    <source>
        <dbReference type="EMBL" id="OGL89243.1"/>
    </source>
</evidence>
<gene>
    <name evidence="4" type="ORF">A3H75_02945</name>
</gene>
<dbReference type="AlphaFoldDB" id="A0A1F7VFM7"/>
<keyword evidence="1 4" id="KW-0808">Transferase</keyword>
<evidence type="ECO:0000259" key="3">
    <source>
        <dbReference type="Pfam" id="PF00483"/>
    </source>
</evidence>
<dbReference type="Pfam" id="PF00483">
    <property type="entry name" value="NTP_transferase"/>
    <property type="match status" value="1"/>
</dbReference>
<dbReference type="InterPro" id="IPR029044">
    <property type="entry name" value="Nucleotide-diphossugar_trans"/>
</dbReference>
<dbReference type="InterPro" id="IPR016873">
    <property type="entry name" value="Caps_polysacc_synth_BcbE_prd"/>
</dbReference>
<dbReference type="Proteomes" id="UP000176678">
    <property type="component" value="Unassembled WGS sequence"/>
</dbReference>
<evidence type="ECO:0000313" key="5">
    <source>
        <dbReference type="Proteomes" id="UP000176678"/>
    </source>
</evidence>
<feature type="domain" description="Nucleotidyl transferase" evidence="3">
    <location>
        <begin position="9"/>
        <end position="178"/>
    </location>
</feature>